<dbReference type="InterPro" id="IPR016024">
    <property type="entry name" value="ARM-type_fold"/>
</dbReference>
<dbReference type="SUPFAM" id="SSF48371">
    <property type="entry name" value="ARM repeat"/>
    <property type="match status" value="2"/>
</dbReference>
<dbReference type="SMART" id="SM00185">
    <property type="entry name" value="ARM"/>
    <property type="match status" value="10"/>
</dbReference>
<sequence length="707" mass="75914">MRSLSVITEGPMRRRSISPAPKSATDQSHAKFSLSASSSSEMRRNSTAAMLQQLRRNSMLMTGVISPSARSETPQSDVPQSPVQEELHSDNDGDNLAEESKVREAVRASIEGLREKDKRANPYTKLVGTLGEGGTKASTLVALSTLQASDFTQSRNQALFLHADGLKRLVRMIGSSDDVKARVEALTLMAALAQTPEMRTSIIDQDGMETVVALLGDERTPAPVIDRALAVTAECAVQHSLRREVRLKHGLPLVLGFLKPKSKRHATLPLEASRAMAALLESKANRSVVIGLGGVATITGLANGAMHDLTDERKQVVAHCMRCLRQFIVTHPDALSSTAVSDTVLSVLSQVDYPPALEHAAALMADLSKHTEVQGIVHRSKGVSSLCRLVDRPGPLTSQALTALTHLAEYPPNRKAMIQNKLPPTLASLLKHHDEVLVGNAALLISALAQNEEGRNAIKRSGSLSMLVGHLKAINPKLLSDVSTALATMGRDPKAADEIVKADGIRLLWSLLKMEDPAVVAAAASALVPLLEPVARSAMVGRTFHGGPFIVASLFKSTNEAVLGYACALVSQLVKDPENCLIMTELGVIDDLCRLVRITKSDLIRQHAANALGYMADSGSNREYIGQQDVLQPLVRFLTDTADEAVHRATAHALSSLASNADNAMVLRDVGAHIPLVKLMACDDEVAQMAAADAVRQLRIHYVARMH</sequence>
<dbReference type="PANTHER" id="PTHR46241">
    <property type="entry name" value="ARMADILLO REPEAT-CONTAINING PROTEIN 4 ARMC4"/>
    <property type="match status" value="1"/>
</dbReference>
<feature type="compositionally biased region" description="Polar residues" evidence="1">
    <location>
        <begin position="68"/>
        <end position="83"/>
    </location>
</feature>
<feature type="region of interest" description="Disordered" evidence="1">
    <location>
        <begin position="66"/>
        <end position="103"/>
    </location>
</feature>
<gene>
    <name evidence="2" type="ORF">J8273_1597</name>
</gene>
<proteinExistence type="predicted"/>
<reference evidence="2" key="1">
    <citation type="submission" date="2021-05" db="EMBL/GenBank/DDBJ databases">
        <title>A free-living protist that lacks canonical eukaryotic 1 DNA replication and segregation systems.</title>
        <authorList>
            <person name="Salas-Leiva D.E."/>
            <person name="Tromer E.C."/>
            <person name="Curtis B.A."/>
            <person name="Jerlstrom-Hultqvist J."/>
            <person name="Kolisko M."/>
            <person name="Yi Z."/>
            <person name="Salas-Leiva J.S."/>
            <person name="Gallot-Lavallee L."/>
            <person name="Kops G.J.P.L."/>
            <person name="Archibald J.M."/>
            <person name="Simpson A.G.B."/>
            <person name="Roger A.J."/>
        </authorList>
    </citation>
    <scope>NUCLEOTIDE SEQUENCE</scope>
    <source>
        <strain evidence="2">BICM</strain>
    </source>
</reference>
<organism evidence="2 3">
    <name type="scientific">Carpediemonas membranifera</name>
    <dbReference type="NCBI Taxonomy" id="201153"/>
    <lineage>
        <taxon>Eukaryota</taxon>
        <taxon>Metamonada</taxon>
        <taxon>Carpediemonas-like organisms</taxon>
        <taxon>Carpediemonas</taxon>
    </lineage>
</organism>
<dbReference type="InterPro" id="IPR011989">
    <property type="entry name" value="ARM-like"/>
</dbReference>
<dbReference type="InterPro" id="IPR000225">
    <property type="entry name" value="Armadillo"/>
</dbReference>
<dbReference type="AlphaFoldDB" id="A0A8J6B6C0"/>
<dbReference type="EMBL" id="JAHDYR010000005">
    <property type="protein sequence ID" value="KAG9396588.1"/>
    <property type="molecule type" value="Genomic_DNA"/>
</dbReference>
<evidence type="ECO:0000256" key="1">
    <source>
        <dbReference type="SAM" id="MobiDB-lite"/>
    </source>
</evidence>
<dbReference type="PANTHER" id="PTHR46241:SF1">
    <property type="entry name" value="OUTER DYNEIN ARM-DOCKING COMPLEX SUBUNIT 2"/>
    <property type="match status" value="1"/>
</dbReference>
<feature type="region of interest" description="Disordered" evidence="1">
    <location>
        <begin position="1"/>
        <end position="50"/>
    </location>
</feature>
<name>A0A8J6B6C0_9EUKA</name>
<keyword evidence="3" id="KW-1185">Reference proteome</keyword>
<dbReference type="OrthoDB" id="1683831at2759"/>
<evidence type="ECO:0000313" key="3">
    <source>
        <dbReference type="Proteomes" id="UP000717585"/>
    </source>
</evidence>
<evidence type="ECO:0000313" key="2">
    <source>
        <dbReference type="EMBL" id="KAG9396588.1"/>
    </source>
</evidence>
<protein>
    <submittedName>
        <fullName evidence="2">HEAT repeat protein</fullName>
    </submittedName>
</protein>
<accession>A0A8J6B6C0</accession>
<dbReference type="Gene3D" id="1.25.10.10">
    <property type="entry name" value="Leucine-rich Repeat Variant"/>
    <property type="match status" value="2"/>
</dbReference>
<dbReference type="Proteomes" id="UP000717585">
    <property type="component" value="Unassembled WGS sequence"/>
</dbReference>
<comment type="caution">
    <text evidence="2">The sequence shown here is derived from an EMBL/GenBank/DDBJ whole genome shotgun (WGS) entry which is preliminary data.</text>
</comment>